<keyword evidence="2" id="KW-0521">NADP</keyword>
<dbReference type="STRING" id="521013.SAMN04488567_2527"/>
<dbReference type="PROSITE" id="PS00798">
    <property type="entry name" value="ALDOKETO_REDUCTASE_1"/>
    <property type="match status" value="1"/>
</dbReference>
<dbReference type="Gene3D" id="3.20.20.100">
    <property type="entry name" value="NADP-dependent oxidoreductase domain"/>
    <property type="match status" value="1"/>
</dbReference>
<feature type="active site" description="Proton donor" evidence="5">
    <location>
        <position position="47"/>
    </location>
</feature>
<evidence type="ECO:0000256" key="3">
    <source>
        <dbReference type="ARBA" id="ARBA00023002"/>
    </source>
</evidence>
<dbReference type="PANTHER" id="PTHR43827:SF3">
    <property type="entry name" value="NADP-DEPENDENT OXIDOREDUCTASE DOMAIN-CONTAINING PROTEIN"/>
    <property type="match status" value="1"/>
</dbReference>
<dbReference type="Pfam" id="PF00248">
    <property type="entry name" value="Aldo_ket_red"/>
    <property type="match status" value="1"/>
</dbReference>
<keyword evidence="10" id="KW-1185">Reference proteome</keyword>
<accession>A0A1G7FQQ0</accession>
<evidence type="ECO:0000259" key="8">
    <source>
        <dbReference type="Pfam" id="PF00248"/>
    </source>
</evidence>
<evidence type="ECO:0000256" key="7">
    <source>
        <dbReference type="PIRSR" id="PIRSR000097-3"/>
    </source>
</evidence>
<dbReference type="GO" id="GO:0016616">
    <property type="term" value="F:oxidoreductase activity, acting on the CH-OH group of donors, NAD or NADP as acceptor"/>
    <property type="evidence" value="ECO:0007669"/>
    <property type="project" value="UniProtKB-ARBA"/>
</dbReference>
<evidence type="ECO:0000256" key="1">
    <source>
        <dbReference type="ARBA" id="ARBA00007905"/>
    </source>
</evidence>
<dbReference type="PIRSF" id="PIRSF000097">
    <property type="entry name" value="AKR"/>
    <property type="match status" value="1"/>
</dbReference>
<evidence type="ECO:0000256" key="6">
    <source>
        <dbReference type="PIRSR" id="PIRSR000097-2"/>
    </source>
</evidence>
<gene>
    <name evidence="9" type="ORF">SAMN04488567_2527</name>
</gene>
<comment type="similarity">
    <text evidence="1">Belongs to the aldo/keto reductase family.</text>
</comment>
<feature type="binding site" evidence="6">
    <location>
        <position position="105"/>
    </location>
    <ligand>
        <name>substrate</name>
    </ligand>
</feature>
<dbReference type="AlphaFoldDB" id="A0A1G7FQQ0"/>
<dbReference type="InterPro" id="IPR020471">
    <property type="entry name" value="AKR"/>
</dbReference>
<dbReference type="InterPro" id="IPR023210">
    <property type="entry name" value="NADP_OxRdtase_dom"/>
</dbReference>
<dbReference type="OrthoDB" id="9768793at2"/>
<evidence type="ECO:0000256" key="5">
    <source>
        <dbReference type="PIRSR" id="PIRSR000097-1"/>
    </source>
</evidence>
<dbReference type="PANTHER" id="PTHR43827">
    <property type="entry name" value="2,5-DIKETO-D-GLUCONIC ACID REDUCTASE"/>
    <property type="match status" value="1"/>
</dbReference>
<dbReference type="PROSITE" id="PS00063">
    <property type="entry name" value="ALDOKETO_REDUCTASE_3"/>
    <property type="match status" value="1"/>
</dbReference>
<dbReference type="PRINTS" id="PR00069">
    <property type="entry name" value="ALDKETRDTASE"/>
</dbReference>
<sequence>MTIRKIGPAGIPNLGLGTFKMDGDTPRRIVSAALAEGYRHIDTAQAYENEAEVGQGIRDAGVPRDQVFLTTKILPKDFAADDFRRAAEQSLRDLGTDYVDLLLLHWPSREVPLSETLPVLDRLIEEGKVRNGGVSNFTIAQLTEAQEILQAPVAANQIEFHPFIDQSKLLGFMQQRDMPFEAYSPLAQGKIMDEPVLSEIAEAHGVSEAEVTVAWILSKPGAVAIPKTAKEKRLGSNLAAAELQLSADEIARIDGLARPDGRIVSPDSLAPDWDD</sequence>
<dbReference type="SUPFAM" id="SSF51430">
    <property type="entry name" value="NAD(P)-linked oxidoreductase"/>
    <property type="match status" value="1"/>
</dbReference>
<keyword evidence="3" id="KW-0560">Oxidoreductase</keyword>
<protein>
    <submittedName>
        <fullName evidence="9">Aldo/keto reductase</fullName>
    </submittedName>
</protein>
<dbReference type="InterPro" id="IPR036812">
    <property type="entry name" value="NAD(P)_OxRdtase_dom_sf"/>
</dbReference>
<comment type="catalytic activity">
    <reaction evidence="4">
        <text>hydroxyacetone + NADP(+) = methylglyoxal + NADPH + H(+)</text>
        <dbReference type="Rhea" id="RHEA:27986"/>
        <dbReference type="ChEBI" id="CHEBI:15378"/>
        <dbReference type="ChEBI" id="CHEBI:17158"/>
        <dbReference type="ChEBI" id="CHEBI:27957"/>
        <dbReference type="ChEBI" id="CHEBI:57783"/>
        <dbReference type="ChEBI" id="CHEBI:58349"/>
    </reaction>
</comment>
<feature type="domain" description="NADP-dependent oxidoreductase" evidence="8">
    <location>
        <begin position="14"/>
        <end position="256"/>
    </location>
</feature>
<dbReference type="EMBL" id="FNAT01000004">
    <property type="protein sequence ID" value="SDE78233.1"/>
    <property type="molecule type" value="Genomic_DNA"/>
</dbReference>
<dbReference type="FunFam" id="3.20.20.100:FF:000002">
    <property type="entry name" value="2,5-diketo-D-gluconic acid reductase A"/>
    <property type="match status" value="1"/>
</dbReference>
<feature type="site" description="Lowers pKa of active site Tyr" evidence="7">
    <location>
        <position position="72"/>
    </location>
</feature>
<reference evidence="10" key="1">
    <citation type="submission" date="2016-10" db="EMBL/GenBank/DDBJ databases">
        <authorList>
            <person name="Varghese N."/>
            <person name="Submissions S."/>
        </authorList>
    </citation>
    <scope>NUCLEOTIDE SEQUENCE [LARGE SCALE GENOMIC DNA]</scope>
    <source>
        <strain evidence="10">DSM 21424</strain>
    </source>
</reference>
<evidence type="ECO:0000256" key="4">
    <source>
        <dbReference type="ARBA" id="ARBA00049445"/>
    </source>
</evidence>
<organism evidence="9 10">
    <name type="scientific">Limimaricola pyoseonensis</name>
    <dbReference type="NCBI Taxonomy" id="521013"/>
    <lineage>
        <taxon>Bacteria</taxon>
        <taxon>Pseudomonadati</taxon>
        <taxon>Pseudomonadota</taxon>
        <taxon>Alphaproteobacteria</taxon>
        <taxon>Rhodobacterales</taxon>
        <taxon>Paracoccaceae</taxon>
        <taxon>Limimaricola</taxon>
    </lineage>
</organism>
<dbReference type="Proteomes" id="UP000198922">
    <property type="component" value="Unassembled WGS sequence"/>
</dbReference>
<dbReference type="RefSeq" id="WP_090112489.1">
    <property type="nucleotide sequence ID" value="NZ_FNAT01000004.1"/>
</dbReference>
<dbReference type="InterPro" id="IPR018170">
    <property type="entry name" value="Aldo/ket_reductase_CS"/>
</dbReference>
<evidence type="ECO:0000313" key="9">
    <source>
        <dbReference type="EMBL" id="SDE78233.1"/>
    </source>
</evidence>
<evidence type="ECO:0000313" key="10">
    <source>
        <dbReference type="Proteomes" id="UP000198922"/>
    </source>
</evidence>
<name>A0A1G7FQQ0_9RHOB</name>
<evidence type="ECO:0000256" key="2">
    <source>
        <dbReference type="ARBA" id="ARBA00022857"/>
    </source>
</evidence>
<proteinExistence type="inferred from homology"/>